<protein>
    <recommendedName>
        <fullName evidence="2">Antitoxin</fullName>
    </recommendedName>
</protein>
<dbReference type="EMBL" id="JZCR01000025">
    <property type="protein sequence ID" value="KJW11733.1"/>
    <property type="molecule type" value="Genomic_DNA"/>
</dbReference>
<dbReference type="InterPro" id="IPR006442">
    <property type="entry name" value="Antitoxin_Phd/YefM"/>
</dbReference>
<dbReference type="PATRIC" id="fig|216463.3.peg.1773"/>
<dbReference type="AlphaFoldDB" id="A0A0F3RNZ4"/>
<comment type="caution">
    <text evidence="3">The sequence shown here is derived from an EMBL/GenBank/DDBJ whole genome shotgun (WGS) entry which is preliminary data.</text>
</comment>
<evidence type="ECO:0000313" key="3">
    <source>
        <dbReference type="EMBL" id="KJW11733.1"/>
    </source>
</evidence>
<dbReference type="Gene3D" id="3.40.1620.10">
    <property type="entry name" value="YefM-like domain"/>
    <property type="match status" value="1"/>
</dbReference>
<comment type="similarity">
    <text evidence="1 2">Belongs to the phD/YefM antitoxin family.</text>
</comment>
<dbReference type="InterPro" id="IPR036165">
    <property type="entry name" value="YefM-like_sf"/>
</dbReference>
<name>A0A0F3RNZ4_9LACO</name>
<accession>A0A0F3RNZ4</accession>
<gene>
    <name evidence="3" type="ORF">VC81_12590</name>
</gene>
<reference evidence="3 4" key="1">
    <citation type="submission" date="2015-03" db="EMBL/GenBank/DDBJ databases">
        <authorList>
            <person name="Zheng J."/>
            <person name="Ganezle M."/>
        </authorList>
    </citation>
    <scope>NUCLEOTIDE SEQUENCE [LARGE SCALE GENOMIC DNA]</scope>
    <source>
        <strain evidence="3 4">LP38</strain>
    </source>
</reference>
<dbReference type="RefSeq" id="WP_052957267.1">
    <property type="nucleotide sequence ID" value="NZ_JZCR01000025.1"/>
</dbReference>
<sequence>MQEVYTPADARQAFYRLLKQVATEHKPVTIQQKDKKLDTVIVPKSDWDAIQETLYLSQTETLDHVNRREKDDSSFTNVDDIDWNNLS</sequence>
<evidence type="ECO:0000256" key="1">
    <source>
        <dbReference type="ARBA" id="ARBA00009981"/>
    </source>
</evidence>
<dbReference type="SUPFAM" id="SSF143120">
    <property type="entry name" value="YefM-like"/>
    <property type="match status" value="1"/>
</dbReference>
<dbReference type="NCBIfam" id="TIGR01552">
    <property type="entry name" value="phd_fam"/>
    <property type="match status" value="1"/>
</dbReference>
<evidence type="ECO:0000313" key="4">
    <source>
        <dbReference type="Proteomes" id="UP000033491"/>
    </source>
</evidence>
<dbReference type="Proteomes" id="UP000033491">
    <property type="component" value="Unassembled WGS sequence"/>
</dbReference>
<dbReference type="Pfam" id="PF02604">
    <property type="entry name" value="PhdYeFM_antitox"/>
    <property type="match status" value="1"/>
</dbReference>
<dbReference type="OrthoDB" id="2427986at2"/>
<organism evidence="3 4">
    <name type="scientific">Levilactobacillus spicheri</name>
    <dbReference type="NCBI Taxonomy" id="216463"/>
    <lineage>
        <taxon>Bacteria</taxon>
        <taxon>Bacillati</taxon>
        <taxon>Bacillota</taxon>
        <taxon>Bacilli</taxon>
        <taxon>Lactobacillales</taxon>
        <taxon>Lactobacillaceae</taxon>
        <taxon>Levilactobacillus</taxon>
    </lineage>
</organism>
<comment type="function">
    <text evidence="2">Antitoxin component of a type II toxin-antitoxin (TA) system.</text>
</comment>
<proteinExistence type="inferred from homology"/>
<evidence type="ECO:0000256" key="2">
    <source>
        <dbReference type="RuleBase" id="RU362080"/>
    </source>
</evidence>